<sequence length="401" mass="40483">MSGEASPPLTWIGPAPSLTQRLSVLWIGVVGVLFPGVGPLLLGGLEKAGRLSAMEIGLAGMAELAAMGIGAALLGPAFGAKRLRPAAIACGCFLAALNLFSVQAEGVALVLIRAAAGLPAGALIWVVTGMIVRSPRPDRWSGIYLTVQTLAQLAVVAALSVFVVDRFGPSGGFVALAGLAASAALAGFLSPRAWSALPQADDASPKADKGGLPSRRGWVALLAIFCFQAFILALWIYAEPLSRQSGHAPGVAGLAFSISLAAQVAGGSAATALAGRVSWFVSLAVGVIAAAACLLVFAALPSGPAFIAASGLFGFAWLFASPFLTPLAIEADPSRRAALLGPGASLLGCATGPLLAALIVGERDVRPAVWLAGGLALATLALIAGLHLTRPDAKRREELRA</sequence>
<keyword evidence="6" id="KW-1185">Reference proteome</keyword>
<feature type="transmembrane region" description="Helical" evidence="4">
    <location>
        <begin position="367"/>
        <end position="388"/>
    </location>
</feature>
<feature type="transmembrane region" description="Helical" evidence="4">
    <location>
        <begin position="250"/>
        <end position="273"/>
    </location>
</feature>
<evidence type="ECO:0000256" key="2">
    <source>
        <dbReference type="ARBA" id="ARBA00022989"/>
    </source>
</evidence>
<feature type="transmembrane region" description="Helical" evidence="4">
    <location>
        <begin position="143"/>
        <end position="164"/>
    </location>
</feature>
<dbReference type="Pfam" id="PF07690">
    <property type="entry name" value="MFS_1"/>
    <property type="match status" value="1"/>
</dbReference>
<evidence type="ECO:0000256" key="4">
    <source>
        <dbReference type="SAM" id="Phobius"/>
    </source>
</evidence>
<feature type="transmembrane region" description="Helical" evidence="4">
    <location>
        <begin position="56"/>
        <end position="74"/>
    </location>
</feature>
<gene>
    <name evidence="5" type="ORF">I4Q42_01325</name>
</gene>
<evidence type="ECO:0000256" key="1">
    <source>
        <dbReference type="ARBA" id="ARBA00022692"/>
    </source>
</evidence>
<feature type="transmembrane region" description="Helical" evidence="4">
    <location>
        <begin position="280"/>
        <end position="300"/>
    </location>
</feature>
<feature type="transmembrane region" description="Helical" evidence="4">
    <location>
        <begin position="218"/>
        <end position="238"/>
    </location>
</feature>
<name>A0ABS0SRT5_9CAUL</name>
<dbReference type="EMBL" id="JADWOX010000001">
    <property type="protein sequence ID" value="MBI1682302.1"/>
    <property type="molecule type" value="Genomic_DNA"/>
</dbReference>
<feature type="transmembrane region" description="Helical" evidence="4">
    <location>
        <begin position="306"/>
        <end position="325"/>
    </location>
</feature>
<feature type="transmembrane region" description="Helical" evidence="4">
    <location>
        <begin position="110"/>
        <end position="131"/>
    </location>
</feature>
<reference evidence="5 6" key="1">
    <citation type="submission" date="2020-11" db="EMBL/GenBank/DDBJ databases">
        <title>genome sequence of strain KACC 18849.</title>
        <authorList>
            <person name="Gao J."/>
            <person name="Zhang X."/>
        </authorList>
    </citation>
    <scope>NUCLEOTIDE SEQUENCE [LARGE SCALE GENOMIC DNA]</scope>
    <source>
        <strain evidence="5 6">KACC 18849</strain>
    </source>
</reference>
<dbReference type="SUPFAM" id="SSF103473">
    <property type="entry name" value="MFS general substrate transporter"/>
    <property type="match status" value="1"/>
</dbReference>
<evidence type="ECO:0000313" key="6">
    <source>
        <dbReference type="Proteomes" id="UP000639859"/>
    </source>
</evidence>
<comment type="caution">
    <text evidence="5">The sequence shown here is derived from an EMBL/GenBank/DDBJ whole genome shotgun (WGS) entry which is preliminary data.</text>
</comment>
<dbReference type="InterPro" id="IPR036259">
    <property type="entry name" value="MFS_trans_sf"/>
</dbReference>
<feature type="transmembrane region" description="Helical" evidence="4">
    <location>
        <begin position="337"/>
        <end position="361"/>
    </location>
</feature>
<accession>A0ABS0SRT5</accession>
<feature type="transmembrane region" description="Helical" evidence="4">
    <location>
        <begin position="86"/>
        <end position="104"/>
    </location>
</feature>
<evidence type="ECO:0000313" key="5">
    <source>
        <dbReference type="EMBL" id="MBI1682302.1"/>
    </source>
</evidence>
<evidence type="ECO:0000256" key="3">
    <source>
        <dbReference type="ARBA" id="ARBA00023136"/>
    </source>
</evidence>
<dbReference type="Proteomes" id="UP000639859">
    <property type="component" value="Unassembled WGS sequence"/>
</dbReference>
<protein>
    <submittedName>
        <fullName evidence="5">MFS transporter</fullName>
    </submittedName>
</protein>
<dbReference type="Gene3D" id="1.20.1250.20">
    <property type="entry name" value="MFS general substrate transporter like domains"/>
    <property type="match status" value="1"/>
</dbReference>
<dbReference type="RefSeq" id="WP_198574259.1">
    <property type="nucleotide sequence ID" value="NZ_JADWOX010000001.1"/>
</dbReference>
<feature type="transmembrane region" description="Helical" evidence="4">
    <location>
        <begin position="170"/>
        <end position="189"/>
    </location>
</feature>
<keyword evidence="2 4" id="KW-1133">Transmembrane helix</keyword>
<feature type="transmembrane region" description="Helical" evidence="4">
    <location>
        <begin position="24"/>
        <end position="44"/>
    </location>
</feature>
<keyword evidence="1 4" id="KW-0812">Transmembrane</keyword>
<organism evidence="5 6">
    <name type="scientific">Caulobacter hibisci</name>
    <dbReference type="NCBI Taxonomy" id="2035993"/>
    <lineage>
        <taxon>Bacteria</taxon>
        <taxon>Pseudomonadati</taxon>
        <taxon>Pseudomonadota</taxon>
        <taxon>Alphaproteobacteria</taxon>
        <taxon>Caulobacterales</taxon>
        <taxon>Caulobacteraceae</taxon>
        <taxon>Caulobacter</taxon>
    </lineage>
</organism>
<proteinExistence type="predicted"/>
<dbReference type="InterPro" id="IPR011701">
    <property type="entry name" value="MFS"/>
</dbReference>
<keyword evidence="3 4" id="KW-0472">Membrane</keyword>